<feature type="chain" id="PRO_5045071994" evidence="1">
    <location>
        <begin position="18"/>
        <end position="181"/>
    </location>
</feature>
<name>A0ABY7FZA3_MYAAR</name>
<sequence>MTLTLFAFAALAAATSATTEVNHLAQTDGSGRVVHMDVIHDEDAKTVMAIIGDVSQYANGIQTVNLHDYNTGYGVLKNINKKICLLALALVPMQPTWKYRVGTTNEVHQHYMHINQTEMTNEEVLTLAGPNIATFCHDYGTYYAVATPVARAKRDASVTQEMWCIFSRCIAIQLEYGQLSP</sequence>
<organism evidence="2 3">
    <name type="scientific">Mya arenaria</name>
    <name type="common">Soft-shell clam</name>
    <dbReference type="NCBI Taxonomy" id="6604"/>
    <lineage>
        <taxon>Eukaryota</taxon>
        <taxon>Metazoa</taxon>
        <taxon>Spiralia</taxon>
        <taxon>Lophotrochozoa</taxon>
        <taxon>Mollusca</taxon>
        <taxon>Bivalvia</taxon>
        <taxon>Autobranchia</taxon>
        <taxon>Heteroconchia</taxon>
        <taxon>Euheterodonta</taxon>
        <taxon>Imparidentia</taxon>
        <taxon>Neoheterodontei</taxon>
        <taxon>Myida</taxon>
        <taxon>Myoidea</taxon>
        <taxon>Myidae</taxon>
        <taxon>Mya</taxon>
    </lineage>
</organism>
<accession>A0ABY7FZA3</accession>
<keyword evidence="1" id="KW-0732">Signal</keyword>
<dbReference type="Proteomes" id="UP001164746">
    <property type="component" value="Chromosome 13"/>
</dbReference>
<keyword evidence="3" id="KW-1185">Reference proteome</keyword>
<reference evidence="2" key="1">
    <citation type="submission" date="2022-11" db="EMBL/GenBank/DDBJ databases">
        <title>Centuries of genome instability and evolution in soft-shell clam transmissible cancer (bioRxiv).</title>
        <authorList>
            <person name="Hart S.F.M."/>
            <person name="Yonemitsu M.A."/>
            <person name="Giersch R.M."/>
            <person name="Beal B.F."/>
            <person name="Arriagada G."/>
            <person name="Davis B.W."/>
            <person name="Ostrander E.A."/>
            <person name="Goff S.P."/>
            <person name="Metzger M.J."/>
        </authorList>
    </citation>
    <scope>NUCLEOTIDE SEQUENCE</scope>
    <source>
        <strain evidence="2">MELC-2E11</strain>
        <tissue evidence="2">Siphon/mantle</tissue>
    </source>
</reference>
<dbReference type="EMBL" id="CP111024">
    <property type="protein sequence ID" value="WAR24431.1"/>
    <property type="molecule type" value="Genomic_DNA"/>
</dbReference>
<evidence type="ECO:0000313" key="2">
    <source>
        <dbReference type="EMBL" id="WAR24431.1"/>
    </source>
</evidence>
<gene>
    <name evidence="2" type="ORF">MAR_038100</name>
</gene>
<feature type="signal peptide" evidence="1">
    <location>
        <begin position="1"/>
        <end position="17"/>
    </location>
</feature>
<evidence type="ECO:0000313" key="3">
    <source>
        <dbReference type="Proteomes" id="UP001164746"/>
    </source>
</evidence>
<protein>
    <submittedName>
        <fullName evidence="2">Uncharacterized protein</fullName>
    </submittedName>
</protein>
<evidence type="ECO:0000256" key="1">
    <source>
        <dbReference type="SAM" id="SignalP"/>
    </source>
</evidence>
<proteinExistence type="predicted"/>